<organism evidence="1 2">
    <name type="scientific">Camellia lanceoleosa</name>
    <dbReference type="NCBI Taxonomy" id="1840588"/>
    <lineage>
        <taxon>Eukaryota</taxon>
        <taxon>Viridiplantae</taxon>
        <taxon>Streptophyta</taxon>
        <taxon>Embryophyta</taxon>
        <taxon>Tracheophyta</taxon>
        <taxon>Spermatophyta</taxon>
        <taxon>Magnoliopsida</taxon>
        <taxon>eudicotyledons</taxon>
        <taxon>Gunneridae</taxon>
        <taxon>Pentapetalae</taxon>
        <taxon>asterids</taxon>
        <taxon>Ericales</taxon>
        <taxon>Theaceae</taxon>
        <taxon>Camellia</taxon>
    </lineage>
</organism>
<evidence type="ECO:0000313" key="2">
    <source>
        <dbReference type="Proteomes" id="UP001060215"/>
    </source>
</evidence>
<evidence type="ECO:0000313" key="1">
    <source>
        <dbReference type="EMBL" id="KAI8004106.1"/>
    </source>
</evidence>
<sequence length="422" mass="46670">MFPSAGGVSDRQPTTDRDDEESSANLSRSFVRETGIIPAAWKEGVNGFGQTRLQSISLNHDPRISLVGVEANFSGLHGDVPDVVQSPKFQNVVGRELAGSDLEIEDQVILAHSPKQDDVGMFAAVVVCGGILGVHAKTKRNWKRLARKGSGDEVVKQVSDRKRKGEITSSRPTVDGSELAKKMKSNIAVGVRHHRQIDAFRSTVNDCGLVDLGYVGAKFTWCNHRQDGLVRERLDCGLAIATWMRAFPHARVLHLVCTTSDHVPIFLDVEGHKSTPFNQGWRSPIYRFEAIWLPEEECEEVVRNNWSLERDSTVRGLRRNLESVRSGLLSWSQTKFGDVRRRVRDKGGMDGVLEAIISRALPAVSSHLDREFSAGRLYMRSMRIKCCPVLAILSKVLCVQAAASPVSVARMCYAVGTKLLMG</sequence>
<dbReference type="EMBL" id="CM045766">
    <property type="protein sequence ID" value="KAI8004106.1"/>
    <property type="molecule type" value="Genomic_DNA"/>
</dbReference>
<proteinExistence type="predicted"/>
<reference evidence="1 2" key="1">
    <citation type="journal article" date="2022" name="Plant J.">
        <title>Chromosome-level genome of Camellia lanceoleosa provides a valuable resource for understanding genome evolution and self-incompatibility.</title>
        <authorList>
            <person name="Gong W."/>
            <person name="Xiao S."/>
            <person name="Wang L."/>
            <person name="Liao Z."/>
            <person name="Chang Y."/>
            <person name="Mo W."/>
            <person name="Hu G."/>
            <person name="Li W."/>
            <person name="Zhao G."/>
            <person name="Zhu H."/>
            <person name="Hu X."/>
            <person name="Ji K."/>
            <person name="Xiang X."/>
            <person name="Song Q."/>
            <person name="Yuan D."/>
            <person name="Jin S."/>
            <person name="Zhang L."/>
        </authorList>
    </citation>
    <scope>NUCLEOTIDE SEQUENCE [LARGE SCALE GENOMIC DNA]</scope>
    <source>
        <strain evidence="1">SQ_2022a</strain>
    </source>
</reference>
<name>A0ACC0GX44_9ERIC</name>
<gene>
    <name evidence="1" type="ORF">LOK49_LG08G01486</name>
</gene>
<protein>
    <submittedName>
        <fullName evidence="1">Uncharacterized protein</fullName>
    </submittedName>
</protein>
<comment type="caution">
    <text evidence="1">The sequence shown here is derived from an EMBL/GenBank/DDBJ whole genome shotgun (WGS) entry which is preliminary data.</text>
</comment>
<accession>A0ACC0GX44</accession>
<keyword evidence="2" id="KW-1185">Reference proteome</keyword>
<dbReference type="Proteomes" id="UP001060215">
    <property type="component" value="Chromosome 9"/>
</dbReference>